<evidence type="ECO:0000313" key="12">
    <source>
        <dbReference type="RefSeq" id="XP_053057804.1"/>
    </source>
</evidence>
<feature type="coiled-coil region" evidence="3">
    <location>
        <begin position="437"/>
        <end position="471"/>
    </location>
</feature>
<keyword evidence="1" id="KW-0090">Biological rhythms</keyword>
<dbReference type="CTD" id="139135"/>
<gene>
    <name evidence="7 8 9 10 11 12" type="primary">PASD1</name>
</gene>
<keyword evidence="2" id="KW-0539">Nucleus</keyword>
<dbReference type="InterPro" id="IPR047230">
    <property type="entry name" value="CLOCK-like"/>
</dbReference>
<dbReference type="RefSeq" id="XP_053057802.1">
    <property type="nucleotide sequence ID" value="XM_053201827.1"/>
</dbReference>
<dbReference type="InterPro" id="IPR013767">
    <property type="entry name" value="PAS_fold"/>
</dbReference>
<organism evidence="6 7">
    <name type="scientific">Acinonyx jubatus</name>
    <name type="common">Cheetah</name>
    <dbReference type="NCBI Taxonomy" id="32536"/>
    <lineage>
        <taxon>Eukaryota</taxon>
        <taxon>Metazoa</taxon>
        <taxon>Chordata</taxon>
        <taxon>Craniata</taxon>
        <taxon>Vertebrata</taxon>
        <taxon>Euteleostomi</taxon>
        <taxon>Mammalia</taxon>
        <taxon>Eutheria</taxon>
        <taxon>Laurasiatheria</taxon>
        <taxon>Carnivora</taxon>
        <taxon>Feliformia</taxon>
        <taxon>Felidae</taxon>
        <taxon>Felinae</taxon>
        <taxon>Acinonyx</taxon>
    </lineage>
</organism>
<evidence type="ECO:0000256" key="2">
    <source>
        <dbReference type="ARBA" id="ARBA00023242"/>
    </source>
</evidence>
<dbReference type="PROSITE" id="PS50112">
    <property type="entry name" value="PAS"/>
    <property type="match status" value="1"/>
</dbReference>
<dbReference type="NCBIfam" id="TIGR00229">
    <property type="entry name" value="sensory_box"/>
    <property type="match status" value="1"/>
</dbReference>
<dbReference type="Pfam" id="PF00989">
    <property type="entry name" value="PAS"/>
    <property type="match status" value="1"/>
</dbReference>
<keyword evidence="6" id="KW-1185">Reference proteome</keyword>
<feature type="region of interest" description="Disordered" evidence="4">
    <location>
        <begin position="46"/>
        <end position="69"/>
    </location>
</feature>
<dbReference type="GO" id="GO:0000981">
    <property type="term" value="F:DNA-binding transcription factor activity, RNA polymerase II-specific"/>
    <property type="evidence" value="ECO:0007669"/>
    <property type="project" value="InterPro"/>
</dbReference>
<dbReference type="AlphaFoldDB" id="A0A6J1YVL9"/>
<dbReference type="Gene3D" id="3.30.450.20">
    <property type="entry name" value="PAS domain"/>
    <property type="match status" value="1"/>
</dbReference>
<reference evidence="6 12" key="2">
    <citation type="submission" date="2025-05" db="UniProtKB">
        <authorList>
            <consortium name="RefSeq"/>
        </authorList>
    </citation>
    <scope>NUCLEOTIDE SEQUENCE [LARGE SCALE GENOMIC DNA]</scope>
    <source>
        <tissue evidence="12">Blood</tissue>
    </source>
</reference>
<dbReference type="RefSeq" id="XP_053057800.1">
    <property type="nucleotide sequence ID" value="XM_053201825.1"/>
</dbReference>
<dbReference type="GO" id="GO:0032922">
    <property type="term" value="P:circadian regulation of gene expression"/>
    <property type="evidence" value="ECO:0007669"/>
    <property type="project" value="InterPro"/>
</dbReference>
<evidence type="ECO:0000313" key="11">
    <source>
        <dbReference type="RefSeq" id="XP_053057803.1"/>
    </source>
</evidence>
<evidence type="ECO:0000313" key="8">
    <source>
        <dbReference type="RefSeq" id="XP_053057799.1"/>
    </source>
</evidence>
<feature type="domain" description="PAS" evidence="5">
    <location>
        <begin position="91"/>
        <end position="153"/>
    </location>
</feature>
<proteinExistence type="predicted"/>
<dbReference type="SMART" id="SM00091">
    <property type="entry name" value="PAS"/>
    <property type="match status" value="1"/>
</dbReference>
<dbReference type="Proteomes" id="UP001652583">
    <property type="component" value="Chromosome X"/>
</dbReference>
<evidence type="ECO:0000259" key="5">
    <source>
        <dbReference type="PROSITE" id="PS50112"/>
    </source>
</evidence>
<dbReference type="RefSeq" id="XP_053057804.1">
    <property type="nucleotide sequence ID" value="XM_053201829.1"/>
</dbReference>
<dbReference type="GO" id="GO:1990513">
    <property type="term" value="C:CLOCK-BMAL transcription complex"/>
    <property type="evidence" value="ECO:0007669"/>
    <property type="project" value="TreeGrafter"/>
</dbReference>
<accession>A0A6J1YVL9</accession>
<protein>
    <submittedName>
        <fullName evidence="7 8">Circadian clock protein PASD1 isoform X1</fullName>
    </submittedName>
</protein>
<dbReference type="GeneID" id="106988202"/>
<evidence type="ECO:0000313" key="10">
    <source>
        <dbReference type="RefSeq" id="XP_053057802.1"/>
    </source>
</evidence>
<feature type="region of interest" description="Disordered" evidence="4">
    <location>
        <begin position="373"/>
        <end position="392"/>
    </location>
</feature>
<dbReference type="SUPFAM" id="SSF55785">
    <property type="entry name" value="PYP-like sensor domain (PAS domain)"/>
    <property type="match status" value="1"/>
</dbReference>
<dbReference type="GO" id="GO:0042754">
    <property type="term" value="P:negative regulation of circadian rhythm"/>
    <property type="evidence" value="ECO:0007669"/>
    <property type="project" value="TreeGrafter"/>
</dbReference>
<feature type="region of interest" description="Disordered" evidence="4">
    <location>
        <begin position="485"/>
        <end position="507"/>
    </location>
</feature>
<dbReference type="PANTHER" id="PTHR46055">
    <property type="entry name" value="CIRCADIAN LOCOMOTER OUTPUT CYCLES PROTEIN KAPUT"/>
    <property type="match status" value="1"/>
</dbReference>
<dbReference type="PANTHER" id="PTHR46055:SF4">
    <property type="entry name" value="CIRCADIAN CLOCK PROTEIN PASD1"/>
    <property type="match status" value="1"/>
</dbReference>
<evidence type="ECO:0000256" key="4">
    <source>
        <dbReference type="SAM" id="MobiDB-lite"/>
    </source>
</evidence>
<sequence>MDETEREKEKRDVSNVSENKKKDRYSSFFRELHAIIQAHGYPVKGDRYKTSQHTTDLSQKKEGKVNPETSRDISNWIPSFQSYEDFKCKTLQSLDGFMIILSLDGVIIYVGGSITCLLGHLPDEIVGKKLLSLLPDHEKSEVHQKIALKLPSSSSVGKHTDFCCHIKRGNDKRGSNPTYEYVKFILTLKDISNEPLVLFSSFFPSPSFAESCGTYLPLEDRFYLVGSVCILRTQILRDLFTVEKAGEDIHLINDSDEEHLSTECRSVQGQIRISRMESLCAEPAAPASDDQVDLITVKQYGLQESVHESGIESATCYDSSISSMESIPESSATSSLQSFEFEPDVEQADDMDEVQQVDEVEKMVQIDEMEEVEQVDKEEEVERAEEVEEEDQLDQVEQEALSSFSVAGGISDELLEPLPSIALYINKRELGLMRKFREQLEEKTRMLQAEIRSLQDALEMMKEQLQRIEDSGFQIRGQFHQVPATEVGSQGSPDSEAFQDHDELTPGQINYFMSAEQSSLDEHQWDFHTEP</sequence>
<dbReference type="InterPro" id="IPR035965">
    <property type="entry name" value="PAS-like_dom_sf"/>
</dbReference>
<dbReference type="GO" id="GO:0045892">
    <property type="term" value="P:negative regulation of DNA-templated transcription"/>
    <property type="evidence" value="ECO:0007669"/>
    <property type="project" value="TreeGrafter"/>
</dbReference>
<dbReference type="CDD" id="cd00130">
    <property type="entry name" value="PAS"/>
    <property type="match status" value="1"/>
</dbReference>
<evidence type="ECO:0000313" key="6">
    <source>
        <dbReference type="Proteomes" id="UP001652583"/>
    </source>
</evidence>
<evidence type="ECO:0000256" key="3">
    <source>
        <dbReference type="SAM" id="Coils"/>
    </source>
</evidence>
<dbReference type="InterPro" id="IPR000014">
    <property type="entry name" value="PAS"/>
</dbReference>
<evidence type="ECO:0000313" key="9">
    <source>
        <dbReference type="RefSeq" id="XP_053057800.1"/>
    </source>
</evidence>
<feature type="compositionally biased region" description="Basic and acidic residues" evidence="4">
    <location>
        <begin position="58"/>
        <end position="69"/>
    </location>
</feature>
<evidence type="ECO:0000313" key="7">
    <source>
        <dbReference type="RefSeq" id="XP_026909211.1"/>
    </source>
</evidence>
<dbReference type="RefSeq" id="XP_026909211.1">
    <property type="nucleotide sequence ID" value="XM_027053410.1"/>
</dbReference>
<keyword evidence="3" id="KW-0175">Coiled coil</keyword>
<reference evidence="7" key="1">
    <citation type="submission" date="2025-04" db="UniProtKB">
        <authorList>
            <consortium name="RefSeq"/>
        </authorList>
    </citation>
    <scope>IDENTIFICATION</scope>
    <source>
        <tissue evidence="7 8">Blood</tissue>
    </source>
</reference>
<dbReference type="RefSeq" id="XP_053057799.1">
    <property type="nucleotide sequence ID" value="XM_053201824.1"/>
</dbReference>
<dbReference type="RefSeq" id="XP_053057803.1">
    <property type="nucleotide sequence ID" value="XM_053201828.1"/>
</dbReference>
<evidence type="ECO:0000256" key="1">
    <source>
        <dbReference type="ARBA" id="ARBA00023108"/>
    </source>
</evidence>
<name>A0A6J1YVL9_ACIJB</name>